<dbReference type="InterPro" id="IPR011050">
    <property type="entry name" value="Pectin_lyase_fold/virulence"/>
</dbReference>
<dbReference type="OrthoDB" id="359253at2"/>
<keyword evidence="2" id="KW-0449">Lipoprotein</keyword>
<feature type="compositionally biased region" description="Polar residues" evidence="1">
    <location>
        <begin position="1033"/>
        <end position="1046"/>
    </location>
</feature>
<accession>F5YG74</accession>
<dbReference type="SUPFAM" id="SSF51126">
    <property type="entry name" value="Pectin lyase-like"/>
    <property type="match status" value="1"/>
</dbReference>
<keyword evidence="3" id="KW-1185">Reference proteome</keyword>
<dbReference type="KEGG" id="taz:TREAZ_0002"/>
<proteinExistence type="predicted"/>
<reference evidence="3" key="1">
    <citation type="submission" date="2009-12" db="EMBL/GenBank/DDBJ databases">
        <title>Complete sequence of Treponema azotonutricium strain ZAS-9.</title>
        <authorList>
            <person name="Tetu S.G."/>
            <person name="Matson E."/>
            <person name="Ren Q."/>
            <person name="Seshadri R."/>
            <person name="Elbourne L."/>
            <person name="Hassan K.A."/>
            <person name="Durkin A."/>
            <person name="Radune D."/>
            <person name="Mohamoud Y."/>
            <person name="Shay R."/>
            <person name="Jin S."/>
            <person name="Zhang X."/>
            <person name="Lucey K."/>
            <person name="Ballor N.R."/>
            <person name="Ottesen E."/>
            <person name="Rosenthal R."/>
            <person name="Allen A."/>
            <person name="Leadbetter J.R."/>
            <person name="Paulsen I.T."/>
        </authorList>
    </citation>
    <scope>NUCLEOTIDE SEQUENCE [LARGE SCALE GENOMIC DNA]</scope>
    <source>
        <strain evidence="3">ATCC BAA-888 / DSM 13862 / ZAS-9</strain>
    </source>
</reference>
<evidence type="ECO:0000313" key="2">
    <source>
        <dbReference type="EMBL" id="AEF81506.1"/>
    </source>
</evidence>
<sequence length="1053" mass="108310">MKGTKKTMPALLALIIGLLIFGGCENLSLETKQVPTAGKGLVQVSLGSPGTRTLLPGAKGLYYRLVFTALDKTTVNVYININAATAEVELTEGIWDLEVKGYATSSSTPVLITGTKTGIQVIPGETLSVEVELGVPTVMGTAHGTLDYTISFPANVSTGTIAISAINGGAPLVINLLTQGIITESDGIKISSGNTSVLSGYYWIAVELTGPAGKVGQSEIAHIYQQLTTRAEYTFTEDDFSRLPEVKSIAVSPQTVSVGKGEDQQFGAVVTVTGDAVQTVTWGIVGSSVSGTTINGDGLLTIDAGETATTLTVKAISTHDTSKFATAEITVIVNAKVPEISGQPTGADYSVGAAATALSVTASVTDSGTLSYQWYSNATNSMIGGTPVGTDSASYIPSSTATAGTLYYYVIVTNTNNSVNGNTSVAAASNIAAVTVYAGCYVLEEDGIPGSIYEANTFTDILDWFGTPGNTTVNTGYTITLNADATIAPFTLNAANLVQGGVTITLRGEGRLREINLITTGSLFTIESGYTLALDNNITLKGRTDNTVSLVRVNNYGNLHMKHGARITGNTATATPSGAYSNSIIHGGGVYVADYGTFTMDGGEISDNAAVTTDNGGHSSLVSLGGGVYVANHGTFTMISGKISGNTASSNPEDTSDSHSTGGGIFVAVNGTFVMESGEISSNTASCSASFSSSTNDSYGGGVYADGAFTMKNGKIVGNTAATPSSNSYGGGVYVCLGTFTMKNGEIFDNTANSGGGAYVYTDGTFFMEDGKIVGNSNGVETSGTFTMKNGEISGNRFTGVYVDDHGTFTMKSGEISGNTHGVSVHYGAFAMEDGRISGNTHGGVYVSYGIFTMGDGEIFGNTADLGDSYGGGGGVNVTHGTFTMKNGEIFGNTVIITVPYYSGGGGGVCVYYGTFNMEGGKISGNTVNLLDTIGGGGGVYVFRSTFAMKGGEISGNTVTGVYSRGGGVYVDWEQTSFTKTGGIIYGYTANTASPDYSKNNMTKALDGAIRSSQGHAVISYYALNSTRRRETTVTPAQNLDSTLSGSAGGWIE</sequence>
<dbReference type="STRING" id="545695.TREAZ_0002"/>
<dbReference type="eggNOG" id="COG2931">
    <property type="taxonomic scope" value="Bacteria"/>
</dbReference>
<dbReference type="Proteomes" id="UP000009222">
    <property type="component" value="Chromosome"/>
</dbReference>
<protein>
    <submittedName>
        <fullName evidence="2">Putative lipoprotein</fullName>
    </submittedName>
</protein>
<gene>
    <name evidence="2" type="ordered locus">TREAZ_0002</name>
</gene>
<dbReference type="PROSITE" id="PS51257">
    <property type="entry name" value="PROKAR_LIPOPROTEIN"/>
    <property type="match status" value="1"/>
</dbReference>
<reference evidence="2 3" key="2">
    <citation type="journal article" date="2011" name="ISME J.">
        <title>RNA-seq reveals cooperative metabolic interactions between two termite-gut spirochete species in co-culture.</title>
        <authorList>
            <person name="Rosenthal A.Z."/>
            <person name="Matson E.G."/>
            <person name="Eldar A."/>
            <person name="Leadbetter J.R."/>
        </authorList>
    </citation>
    <scope>NUCLEOTIDE SEQUENCE [LARGE SCALE GENOMIC DNA]</scope>
    <source>
        <strain evidence="3">ATCC BAA-888 / DSM 13862 / ZAS-9</strain>
    </source>
</reference>
<dbReference type="RefSeq" id="WP_015711915.1">
    <property type="nucleotide sequence ID" value="NC_015577.1"/>
</dbReference>
<evidence type="ECO:0000313" key="3">
    <source>
        <dbReference type="Proteomes" id="UP000009222"/>
    </source>
</evidence>
<dbReference type="EMBL" id="CP001841">
    <property type="protein sequence ID" value="AEF81506.1"/>
    <property type="molecule type" value="Genomic_DNA"/>
</dbReference>
<dbReference type="HOGENOM" id="CLU_287136_0_0_12"/>
<evidence type="ECO:0000256" key="1">
    <source>
        <dbReference type="SAM" id="MobiDB-lite"/>
    </source>
</evidence>
<organism evidence="2 3">
    <name type="scientific">Leadbettera azotonutricia (strain ATCC BAA-888 / DSM 13862 / ZAS-9)</name>
    <name type="common">Treponema azotonutricium</name>
    <dbReference type="NCBI Taxonomy" id="545695"/>
    <lineage>
        <taxon>Bacteria</taxon>
        <taxon>Pseudomonadati</taxon>
        <taxon>Spirochaetota</taxon>
        <taxon>Spirochaetia</taxon>
        <taxon>Spirochaetales</taxon>
        <taxon>Breznakiellaceae</taxon>
        <taxon>Leadbettera</taxon>
    </lineage>
</organism>
<name>F5YG74_LEAAZ</name>
<feature type="region of interest" description="Disordered" evidence="1">
    <location>
        <begin position="1033"/>
        <end position="1053"/>
    </location>
</feature>
<dbReference type="InterPro" id="IPR012332">
    <property type="entry name" value="Autotransporter_pectin_lyase_C"/>
</dbReference>
<dbReference type="Gene3D" id="2.160.20.20">
    <property type="match status" value="1"/>
</dbReference>
<dbReference type="InParanoid" id="F5YG74"/>
<dbReference type="AlphaFoldDB" id="F5YG74"/>